<dbReference type="GO" id="GO:0006310">
    <property type="term" value="P:DNA recombination"/>
    <property type="evidence" value="ECO:0007669"/>
    <property type="project" value="UniProtKB-KW"/>
</dbReference>
<evidence type="ECO:0000256" key="1">
    <source>
        <dbReference type="ARBA" id="ARBA00023172"/>
    </source>
</evidence>
<dbReference type="SUPFAM" id="SSF56349">
    <property type="entry name" value="DNA breaking-rejoining enzymes"/>
    <property type="match status" value="1"/>
</dbReference>
<accession>A0A652YM17</accession>
<dbReference type="AlphaFoldDB" id="A0A652YM17"/>
<dbReference type="EMBL" id="VNIQ01000005">
    <property type="protein sequence ID" value="TYQ02912.1"/>
    <property type="molecule type" value="Genomic_DNA"/>
</dbReference>
<dbReference type="GO" id="GO:0003677">
    <property type="term" value="F:DNA binding"/>
    <property type="evidence" value="ECO:0007669"/>
    <property type="project" value="InterPro"/>
</dbReference>
<dbReference type="InterPro" id="IPR013762">
    <property type="entry name" value="Integrase-like_cat_sf"/>
</dbReference>
<dbReference type="InterPro" id="IPR011010">
    <property type="entry name" value="DNA_brk_join_enz"/>
</dbReference>
<keyword evidence="1" id="KW-0233">DNA recombination</keyword>
<evidence type="ECO:0008006" key="3">
    <source>
        <dbReference type="Google" id="ProtNLM"/>
    </source>
</evidence>
<sequence>MLVLAYCGCRWSEAIALRVRDMNFTRARLTVSDTEVQLGSKHYSGTTKGKTVR</sequence>
<name>A0A652YM17_NOCGL</name>
<gene>
    <name evidence="2" type="ORF">FNL38_10561</name>
</gene>
<dbReference type="Gene3D" id="1.10.443.10">
    <property type="entry name" value="Intergrase catalytic core"/>
    <property type="match status" value="1"/>
</dbReference>
<evidence type="ECO:0000313" key="2">
    <source>
        <dbReference type="EMBL" id="TYQ02912.1"/>
    </source>
</evidence>
<comment type="caution">
    <text evidence="2">The sequence shown here is derived from an EMBL/GenBank/DDBJ whole genome shotgun (WGS) entry which is preliminary data.</text>
</comment>
<organism evidence="2">
    <name type="scientific">Nocardia globerula</name>
    <dbReference type="NCBI Taxonomy" id="1818"/>
    <lineage>
        <taxon>Bacteria</taxon>
        <taxon>Bacillati</taxon>
        <taxon>Actinomycetota</taxon>
        <taxon>Actinomycetes</taxon>
        <taxon>Mycobacteriales</taxon>
        <taxon>Nocardiaceae</taxon>
        <taxon>Nocardia</taxon>
    </lineage>
</organism>
<reference evidence="2" key="1">
    <citation type="submission" date="2019-07" db="EMBL/GenBank/DDBJ databases">
        <title>Genomic Encyclopedia of Type Strains, Phase IV (KMG-IV): sequencing the most valuable type-strain genomes for metagenomic binning, comparative biology and taxonomic classification.</title>
        <authorList>
            <person name="Goeker M."/>
        </authorList>
    </citation>
    <scope>NUCLEOTIDE SEQUENCE</scope>
    <source>
        <strain evidence="2">DSM 44596</strain>
    </source>
</reference>
<proteinExistence type="predicted"/>
<protein>
    <recommendedName>
        <fullName evidence="3">Phage integrase family protein</fullName>
    </recommendedName>
</protein>
<dbReference type="GO" id="GO:0015074">
    <property type="term" value="P:DNA integration"/>
    <property type="evidence" value="ECO:0007669"/>
    <property type="project" value="InterPro"/>
</dbReference>